<keyword evidence="2" id="KW-0677">Repeat</keyword>
<keyword evidence="3" id="KW-0238">DNA-binding</keyword>
<accession>A0A167F8E6</accession>
<dbReference type="OrthoDB" id="2143914at2759"/>
<feature type="domain" description="Myb-like" evidence="6">
    <location>
        <begin position="2"/>
        <end position="53"/>
    </location>
</feature>
<protein>
    <submittedName>
        <fullName evidence="8">Trichome differentiation protein GL1</fullName>
    </submittedName>
</protein>
<feature type="compositionally biased region" description="Polar residues" evidence="5">
    <location>
        <begin position="306"/>
        <end position="315"/>
    </location>
</feature>
<dbReference type="PROSITE" id="PS50090">
    <property type="entry name" value="MYB_LIKE"/>
    <property type="match status" value="2"/>
</dbReference>
<dbReference type="FunFam" id="1.10.10.60:FF:000355">
    <property type="entry name" value="Transcription factor MYB124"/>
    <property type="match status" value="1"/>
</dbReference>
<dbReference type="GO" id="GO:0032875">
    <property type="term" value="P:regulation of DNA endoreduplication"/>
    <property type="evidence" value="ECO:0007669"/>
    <property type="project" value="UniProtKB-ARBA"/>
</dbReference>
<evidence type="ECO:0000256" key="3">
    <source>
        <dbReference type="ARBA" id="ARBA00023125"/>
    </source>
</evidence>
<organism evidence="8 9">
    <name type="scientific">Metarhizium rileyi (strain RCEF 4871)</name>
    <name type="common">Nomuraea rileyi</name>
    <dbReference type="NCBI Taxonomy" id="1649241"/>
    <lineage>
        <taxon>Eukaryota</taxon>
        <taxon>Fungi</taxon>
        <taxon>Dikarya</taxon>
        <taxon>Ascomycota</taxon>
        <taxon>Pezizomycotina</taxon>
        <taxon>Sordariomycetes</taxon>
        <taxon>Hypocreomycetidae</taxon>
        <taxon>Hypocreales</taxon>
        <taxon>Clavicipitaceae</taxon>
        <taxon>Metarhizium</taxon>
    </lineage>
</organism>
<comment type="caution">
    <text evidence="8">The sequence shown here is derived from an EMBL/GenBank/DDBJ whole genome shotgun (WGS) entry which is preliminary data.</text>
</comment>
<keyword evidence="9" id="KW-1185">Reference proteome</keyword>
<dbReference type="Proteomes" id="UP000243498">
    <property type="component" value="Unassembled WGS sequence"/>
</dbReference>
<dbReference type="Pfam" id="PF00249">
    <property type="entry name" value="Myb_DNA-binding"/>
    <property type="match status" value="2"/>
</dbReference>
<dbReference type="GO" id="GO:2000037">
    <property type="term" value="P:regulation of stomatal complex patterning"/>
    <property type="evidence" value="ECO:0007669"/>
    <property type="project" value="UniProtKB-ARBA"/>
</dbReference>
<proteinExistence type="predicted"/>
<dbReference type="GO" id="GO:1902584">
    <property type="term" value="P:positive regulation of response to water deprivation"/>
    <property type="evidence" value="ECO:0007669"/>
    <property type="project" value="UniProtKB-ARBA"/>
</dbReference>
<dbReference type="GO" id="GO:0005634">
    <property type="term" value="C:nucleus"/>
    <property type="evidence" value="ECO:0007669"/>
    <property type="project" value="UniProtKB-SubCell"/>
</dbReference>
<evidence type="ECO:0000259" key="6">
    <source>
        <dbReference type="PROSITE" id="PS50090"/>
    </source>
</evidence>
<sequence>MNTRHRRGPWSNTEDRFLMALIESHGPLNWVRIAQILGSRTPKQCRERYHQNLKPTLNHSPITPEEGVKIESLVQVVGKRWAEIARRLNGRSDNAVKNWWNGSQNRRKRINRRRAQKELAAAAPSSTSPSPSLSYDHSMQRAPLSIVSPMLPTSHSIYPASPRPGRSDRVGSWVVPLPSPCFSEPPHSDLDSSRIYTTTPAGQPHSPRSRFAQIELPPIRGWPEPIPSESQLPRISPLGRGEPGVSSKSTPAAPLPSSFELMTAPNSPVPQQVDSEDKVQARGQSYPEPQRSPRAYSRKIVASEASVDNANSDRSNMMKLASLLT</sequence>
<dbReference type="AlphaFoldDB" id="A0A167F8E6"/>
<dbReference type="STRING" id="1081105.A0A167F8E6"/>
<keyword evidence="4" id="KW-0539">Nucleus</keyword>
<evidence type="ECO:0000259" key="7">
    <source>
        <dbReference type="PROSITE" id="PS51294"/>
    </source>
</evidence>
<evidence type="ECO:0000256" key="5">
    <source>
        <dbReference type="SAM" id="MobiDB-lite"/>
    </source>
</evidence>
<dbReference type="SUPFAM" id="SSF46689">
    <property type="entry name" value="Homeodomain-like"/>
    <property type="match status" value="1"/>
</dbReference>
<feature type="domain" description="HTH myb-type" evidence="7">
    <location>
        <begin position="58"/>
        <end position="108"/>
    </location>
</feature>
<dbReference type="SMART" id="SM00717">
    <property type="entry name" value="SANT"/>
    <property type="match status" value="2"/>
</dbReference>
<feature type="compositionally biased region" description="Basic residues" evidence="5">
    <location>
        <begin position="105"/>
        <end position="115"/>
    </location>
</feature>
<dbReference type="GO" id="GO:0033993">
    <property type="term" value="P:response to lipid"/>
    <property type="evidence" value="ECO:0007669"/>
    <property type="project" value="UniProtKB-ARBA"/>
</dbReference>
<dbReference type="InterPro" id="IPR050560">
    <property type="entry name" value="MYB_TF"/>
</dbReference>
<dbReference type="GO" id="GO:1901002">
    <property type="term" value="P:positive regulation of response to salt stress"/>
    <property type="evidence" value="ECO:0007669"/>
    <property type="project" value="UniProtKB-ARBA"/>
</dbReference>
<name>A0A167F8E6_METRR</name>
<dbReference type="PANTHER" id="PTHR45614:SF25">
    <property type="entry name" value="MYB PROTEIN"/>
    <property type="match status" value="1"/>
</dbReference>
<evidence type="ECO:0000256" key="1">
    <source>
        <dbReference type="ARBA" id="ARBA00004123"/>
    </source>
</evidence>
<comment type="subcellular location">
    <subcellularLocation>
        <location evidence="1">Nucleus</location>
    </subcellularLocation>
</comment>
<gene>
    <name evidence="8" type="ORF">NOR_03678</name>
</gene>
<evidence type="ECO:0000313" key="8">
    <source>
        <dbReference type="EMBL" id="OAA44924.1"/>
    </source>
</evidence>
<evidence type="ECO:0000313" key="9">
    <source>
        <dbReference type="Proteomes" id="UP000243498"/>
    </source>
</evidence>
<dbReference type="PANTHER" id="PTHR45614">
    <property type="entry name" value="MYB PROTEIN-RELATED"/>
    <property type="match status" value="1"/>
</dbReference>
<dbReference type="PROSITE" id="PS51294">
    <property type="entry name" value="HTH_MYB"/>
    <property type="match status" value="2"/>
</dbReference>
<dbReference type="GO" id="GO:0000278">
    <property type="term" value="P:mitotic cell cycle"/>
    <property type="evidence" value="ECO:0007669"/>
    <property type="project" value="TreeGrafter"/>
</dbReference>
<dbReference type="GO" id="GO:0000978">
    <property type="term" value="F:RNA polymerase II cis-regulatory region sequence-specific DNA binding"/>
    <property type="evidence" value="ECO:0007669"/>
    <property type="project" value="TreeGrafter"/>
</dbReference>
<dbReference type="OMA" id="EASEPYW"/>
<dbReference type="GO" id="GO:0045944">
    <property type="term" value="P:positive regulation of transcription by RNA polymerase II"/>
    <property type="evidence" value="ECO:0007669"/>
    <property type="project" value="TreeGrafter"/>
</dbReference>
<dbReference type="GO" id="GO:1902806">
    <property type="term" value="P:regulation of cell cycle G1/S phase transition"/>
    <property type="evidence" value="ECO:0007669"/>
    <property type="project" value="UniProtKB-ARBA"/>
</dbReference>
<dbReference type="GO" id="GO:0050891">
    <property type="term" value="P:multicellular organismal-level water homeostasis"/>
    <property type="evidence" value="ECO:0007669"/>
    <property type="project" value="UniProtKB-ARBA"/>
</dbReference>
<feature type="region of interest" description="Disordered" evidence="5">
    <location>
        <begin position="101"/>
        <end position="137"/>
    </location>
</feature>
<evidence type="ECO:0000256" key="2">
    <source>
        <dbReference type="ARBA" id="ARBA00022737"/>
    </source>
</evidence>
<evidence type="ECO:0000256" key="4">
    <source>
        <dbReference type="ARBA" id="ARBA00023242"/>
    </source>
</evidence>
<feature type="domain" description="Myb-like" evidence="6">
    <location>
        <begin position="54"/>
        <end position="101"/>
    </location>
</feature>
<dbReference type="Gene3D" id="1.10.10.60">
    <property type="entry name" value="Homeodomain-like"/>
    <property type="match status" value="2"/>
</dbReference>
<dbReference type="CDD" id="cd00167">
    <property type="entry name" value="SANT"/>
    <property type="match status" value="2"/>
</dbReference>
<dbReference type="InterPro" id="IPR001005">
    <property type="entry name" value="SANT/Myb"/>
</dbReference>
<dbReference type="EMBL" id="AZHC01000009">
    <property type="protein sequence ID" value="OAA44924.1"/>
    <property type="molecule type" value="Genomic_DNA"/>
</dbReference>
<feature type="compositionally biased region" description="Low complexity" evidence="5">
    <location>
        <begin position="119"/>
        <end position="134"/>
    </location>
</feature>
<feature type="compositionally biased region" description="Polar residues" evidence="5">
    <location>
        <begin position="264"/>
        <end position="273"/>
    </location>
</feature>
<dbReference type="InterPro" id="IPR009057">
    <property type="entry name" value="Homeodomain-like_sf"/>
</dbReference>
<dbReference type="InterPro" id="IPR017930">
    <property type="entry name" value="Myb_dom"/>
</dbReference>
<feature type="region of interest" description="Disordered" evidence="5">
    <location>
        <begin position="183"/>
        <end position="325"/>
    </location>
</feature>
<feature type="domain" description="HTH myb-type" evidence="7">
    <location>
        <begin position="2"/>
        <end position="57"/>
    </location>
</feature>
<reference evidence="8 9" key="1">
    <citation type="journal article" date="2016" name="Genome Biol. Evol.">
        <title>Divergent and convergent evolution of fungal pathogenicity.</title>
        <authorList>
            <person name="Shang Y."/>
            <person name="Xiao G."/>
            <person name="Zheng P."/>
            <person name="Cen K."/>
            <person name="Zhan S."/>
            <person name="Wang C."/>
        </authorList>
    </citation>
    <scope>NUCLEOTIDE SEQUENCE [LARGE SCALE GENOMIC DNA]</scope>
    <source>
        <strain evidence="8 9">RCEF 4871</strain>
    </source>
</reference>
<dbReference type="GO" id="GO:0000981">
    <property type="term" value="F:DNA-binding transcription factor activity, RNA polymerase II-specific"/>
    <property type="evidence" value="ECO:0007669"/>
    <property type="project" value="TreeGrafter"/>
</dbReference>